<dbReference type="AlphaFoldDB" id="B7PHV7"/>
<dbReference type="EMBL" id="DS715200">
    <property type="protein sequence ID" value="EEC06179.1"/>
    <property type="molecule type" value="Genomic_DNA"/>
</dbReference>
<dbReference type="HOGENOM" id="CLU_2186813_0_0_1"/>
<gene>
    <name evidence="2" type="ORF">IscW_ISCW018414</name>
</gene>
<dbReference type="EMBL" id="ABJB010659484">
    <property type="status" value="NOT_ANNOTATED_CDS"/>
    <property type="molecule type" value="Genomic_DNA"/>
</dbReference>
<evidence type="ECO:0000256" key="1">
    <source>
        <dbReference type="SAM" id="Phobius"/>
    </source>
</evidence>
<dbReference type="PaxDb" id="6945-B7PHV7"/>
<name>B7PHV7_IXOSC</name>
<evidence type="ECO:0000313" key="4">
    <source>
        <dbReference type="Proteomes" id="UP000001555"/>
    </source>
</evidence>
<feature type="transmembrane region" description="Helical" evidence="1">
    <location>
        <begin position="51"/>
        <end position="72"/>
    </location>
</feature>
<protein>
    <submittedName>
        <fullName evidence="2 3">Uncharacterized protein</fullName>
    </submittedName>
</protein>
<evidence type="ECO:0000313" key="2">
    <source>
        <dbReference type="EMBL" id="EEC06179.1"/>
    </source>
</evidence>
<proteinExistence type="predicted"/>
<keyword evidence="1" id="KW-1133">Transmembrane helix</keyword>
<evidence type="ECO:0000313" key="3">
    <source>
        <dbReference type="EnsemblMetazoa" id="ISCW018414-PA"/>
    </source>
</evidence>
<reference evidence="2 4" key="1">
    <citation type="submission" date="2008-03" db="EMBL/GenBank/DDBJ databases">
        <title>Annotation of Ixodes scapularis.</title>
        <authorList>
            <consortium name="Ixodes scapularis Genome Project Consortium"/>
            <person name="Caler E."/>
            <person name="Hannick L.I."/>
            <person name="Bidwell S."/>
            <person name="Joardar V."/>
            <person name="Thiagarajan M."/>
            <person name="Amedeo P."/>
            <person name="Galinsky K.J."/>
            <person name="Schobel S."/>
            <person name="Inman J."/>
            <person name="Hostetler J."/>
            <person name="Miller J."/>
            <person name="Hammond M."/>
            <person name="Megy K."/>
            <person name="Lawson D."/>
            <person name="Kodira C."/>
            <person name="Sutton G."/>
            <person name="Meyer J."/>
            <person name="Hill C.A."/>
            <person name="Birren B."/>
            <person name="Nene V."/>
            <person name="Collins F."/>
            <person name="Alarcon-Chaidez F."/>
            <person name="Wikel S."/>
            <person name="Strausberg R."/>
        </authorList>
    </citation>
    <scope>NUCLEOTIDE SEQUENCE [LARGE SCALE GENOMIC DNA]</scope>
    <source>
        <strain evidence="4">Wikel</strain>
        <strain evidence="2">Wikel colony</strain>
    </source>
</reference>
<accession>B7PHV7</accession>
<keyword evidence="1" id="KW-0472">Membrane</keyword>
<sequence>MTKTARCNGQGIFCVLWNNGRLKSIGDISRFLKLRCRELCIYAGRLLVIDFYLWLCLHVGFPVALVSYSIAVCVPKNVNSIPEAIAKFQSNLLLLVCMLFHNRYRRMWE</sequence>
<dbReference type="EnsemblMetazoa" id="ISCW018414-RA">
    <property type="protein sequence ID" value="ISCW018414-PA"/>
    <property type="gene ID" value="ISCW018414"/>
</dbReference>
<reference evidence="3" key="2">
    <citation type="submission" date="2020-05" db="UniProtKB">
        <authorList>
            <consortium name="EnsemblMetazoa"/>
        </authorList>
    </citation>
    <scope>IDENTIFICATION</scope>
    <source>
        <strain evidence="3">wikel</strain>
    </source>
</reference>
<keyword evidence="1" id="KW-0812">Transmembrane</keyword>
<dbReference type="VEuPathDB" id="VectorBase:ISCI018414"/>
<keyword evidence="4" id="KW-1185">Reference proteome</keyword>
<dbReference type="Proteomes" id="UP000001555">
    <property type="component" value="Unassembled WGS sequence"/>
</dbReference>
<dbReference type="VEuPathDB" id="VectorBase:ISCW018414"/>
<dbReference type="InParanoid" id="B7PHV7"/>
<organism>
    <name type="scientific">Ixodes scapularis</name>
    <name type="common">Black-legged tick</name>
    <name type="synonym">Deer tick</name>
    <dbReference type="NCBI Taxonomy" id="6945"/>
    <lineage>
        <taxon>Eukaryota</taxon>
        <taxon>Metazoa</taxon>
        <taxon>Ecdysozoa</taxon>
        <taxon>Arthropoda</taxon>
        <taxon>Chelicerata</taxon>
        <taxon>Arachnida</taxon>
        <taxon>Acari</taxon>
        <taxon>Parasitiformes</taxon>
        <taxon>Ixodida</taxon>
        <taxon>Ixodoidea</taxon>
        <taxon>Ixodidae</taxon>
        <taxon>Ixodinae</taxon>
        <taxon>Ixodes</taxon>
    </lineage>
</organism>